<evidence type="ECO:0000259" key="1">
    <source>
        <dbReference type="Pfam" id="PF01636"/>
    </source>
</evidence>
<keyword evidence="3" id="KW-1185">Reference proteome</keyword>
<comment type="caution">
    <text evidence="2">The sequence shown here is derived from an EMBL/GenBank/DDBJ whole genome shotgun (WGS) entry which is preliminary data.</text>
</comment>
<dbReference type="GO" id="GO:0005737">
    <property type="term" value="C:cytoplasm"/>
    <property type="evidence" value="ECO:0007669"/>
    <property type="project" value="TreeGrafter"/>
</dbReference>
<protein>
    <submittedName>
        <fullName evidence="2">Phosphotransferase</fullName>
    </submittedName>
</protein>
<keyword evidence="2" id="KW-0808">Transferase</keyword>
<dbReference type="InterPro" id="IPR002575">
    <property type="entry name" value="Aminoglycoside_PTrfase"/>
</dbReference>
<dbReference type="EMBL" id="VDLX02000017">
    <property type="protein sequence ID" value="KAB8189975.1"/>
    <property type="molecule type" value="Genomic_DNA"/>
</dbReference>
<dbReference type="Pfam" id="PF01636">
    <property type="entry name" value="APH"/>
    <property type="match status" value="1"/>
</dbReference>
<dbReference type="PANTHER" id="PTHR22603:SF66">
    <property type="entry name" value="ETHANOLAMINE KINASE"/>
    <property type="match status" value="1"/>
</dbReference>
<evidence type="ECO:0000313" key="2">
    <source>
        <dbReference type="EMBL" id="KAB8189975.1"/>
    </source>
</evidence>
<organism evidence="2 3">
    <name type="scientific">Nonomuraea phyllanthi</name>
    <dbReference type="NCBI Taxonomy" id="2219224"/>
    <lineage>
        <taxon>Bacteria</taxon>
        <taxon>Bacillati</taxon>
        <taxon>Actinomycetota</taxon>
        <taxon>Actinomycetes</taxon>
        <taxon>Streptosporangiales</taxon>
        <taxon>Streptosporangiaceae</taxon>
        <taxon>Nonomuraea</taxon>
    </lineage>
</organism>
<dbReference type="InterPro" id="IPR011009">
    <property type="entry name" value="Kinase-like_dom_sf"/>
</dbReference>
<gene>
    <name evidence="2" type="ORF">FH608_036510</name>
</gene>
<accession>A0A5C4VSS2</accession>
<evidence type="ECO:0000313" key="3">
    <source>
        <dbReference type="Proteomes" id="UP000312512"/>
    </source>
</evidence>
<reference evidence="2 3" key="1">
    <citation type="submission" date="2019-10" db="EMBL/GenBank/DDBJ databases">
        <title>Nonomuraea sp. nov., isolated from Phyllanthus amarus.</title>
        <authorList>
            <person name="Klykleung N."/>
            <person name="Tanasupawat S."/>
        </authorList>
    </citation>
    <scope>NUCLEOTIDE SEQUENCE [LARGE SCALE GENOMIC DNA]</scope>
    <source>
        <strain evidence="2 3">PA1-10</strain>
    </source>
</reference>
<dbReference type="Gene3D" id="3.90.1200.10">
    <property type="match status" value="1"/>
</dbReference>
<proteinExistence type="predicted"/>
<sequence length="301" mass="33285">MAVPEVLDRIPLLSGAPRTVEALPGGMTNHTYKVTTPGGAYVVRVWTGDDWLLGIDRDAEHAASLAAAAAGVGAPVHAYLPELGALVVGFLPGRTFTRADLRDPANLPRVVRACRRLHAGPRFVRDFDIFGLQRHYLGIVRERGYRLPPKYLDFMPIAAQIQKCLELRAEGTVPCHNDLLPGNILDDGRDLRLIDYEYAGNNDPCFELGSLANECGLPPDGLERLVTAYYGRRLRHKIARTRLLGLIARYVWTLWASIQDGANDSIDFDFWSWGTARYEQAVAEFAGSGLESLMEEAVRAD</sequence>
<dbReference type="SUPFAM" id="SSF56112">
    <property type="entry name" value="Protein kinase-like (PK-like)"/>
    <property type="match status" value="1"/>
</dbReference>
<dbReference type="Proteomes" id="UP000312512">
    <property type="component" value="Unassembled WGS sequence"/>
</dbReference>
<dbReference type="RefSeq" id="WP_139634955.1">
    <property type="nucleotide sequence ID" value="NZ_VDLX02000017.1"/>
</dbReference>
<dbReference type="GO" id="GO:0004305">
    <property type="term" value="F:ethanolamine kinase activity"/>
    <property type="evidence" value="ECO:0007669"/>
    <property type="project" value="TreeGrafter"/>
</dbReference>
<feature type="domain" description="Aminoglycoside phosphotransferase" evidence="1">
    <location>
        <begin position="19"/>
        <end position="229"/>
    </location>
</feature>
<dbReference type="Gene3D" id="3.30.200.20">
    <property type="entry name" value="Phosphorylase Kinase, domain 1"/>
    <property type="match status" value="1"/>
</dbReference>
<dbReference type="OrthoDB" id="179763at2"/>
<name>A0A5C4VSS2_9ACTN</name>
<dbReference type="PANTHER" id="PTHR22603">
    <property type="entry name" value="CHOLINE/ETHANOALAMINE KINASE"/>
    <property type="match status" value="1"/>
</dbReference>
<dbReference type="CDD" id="cd05151">
    <property type="entry name" value="ChoK-like"/>
    <property type="match status" value="1"/>
</dbReference>
<dbReference type="GO" id="GO:0006646">
    <property type="term" value="P:phosphatidylethanolamine biosynthetic process"/>
    <property type="evidence" value="ECO:0007669"/>
    <property type="project" value="TreeGrafter"/>
</dbReference>
<dbReference type="AlphaFoldDB" id="A0A5C4VSS2"/>